<gene>
    <name evidence="7" type="primary">hutI</name>
    <name evidence="9" type="ORF">JR347_10165</name>
</gene>
<evidence type="ECO:0000259" key="8">
    <source>
        <dbReference type="Pfam" id="PF01979"/>
    </source>
</evidence>
<evidence type="ECO:0000256" key="2">
    <source>
        <dbReference type="ARBA" id="ARBA00022723"/>
    </source>
</evidence>
<dbReference type="GO" id="GO:0019556">
    <property type="term" value="P:L-histidine catabolic process to glutamate and formamide"/>
    <property type="evidence" value="ECO:0007669"/>
    <property type="project" value="UniProtKB-UniRule"/>
</dbReference>
<feature type="binding site" evidence="7">
    <location>
        <position position="181"/>
    </location>
    <ligand>
        <name>4-imidazolone-5-propanoate</name>
        <dbReference type="ChEBI" id="CHEBI:77893"/>
    </ligand>
</feature>
<keyword evidence="5 7" id="KW-0862">Zinc</keyword>
<keyword evidence="10" id="KW-1185">Reference proteome</keyword>
<dbReference type="EC" id="3.5.2.7" evidence="1 7"/>
<dbReference type="CDD" id="cd01296">
    <property type="entry name" value="Imidazolone-5PH"/>
    <property type="match status" value="1"/>
</dbReference>
<dbReference type="Gene3D" id="3.20.20.140">
    <property type="entry name" value="Metal-dependent hydrolases"/>
    <property type="match status" value="1"/>
</dbReference>
<comment type="cofactor">
    <cofactor evidence="7">
        <name>Zn(2+)</name>
        <dbReference type="ChEBI" id="CHEBI:29105"/>
    </cofactor>
    <cofactor evidence="7">
        <name>Fe(3+)</name>
        <dbReference type="ChEBI" id="CHEBI:29034"/>
    </cofactor>
    <text evidence="7">Binds 1 zinc or iron ion per subunit.</text>
</comment>
<feature type="binding site" evidence="7">
    <location>
        <position position="323"/>
    </location>
    <ligand>
        <name>4-imidazolone-5-propanoate</name>
        <dbReference type="ChEBI" id="CHEBI:77893"/>
    </ligand>
</feature>
<evidence type="ECO:0000256" key="5">
    <source>
        <dbReference type="ARBA" id="ARBA00022833"/>
    </source>
</evidence>
<comment type="function">
    <text evidence="7">Catalyzes the hydrolytic cleavage of the carbon-nitrogen bond in imidazolone-5-propanoate to yield N-formimidoyl-L-glutamate. It is the third step in the universal histidine degradation pathway.</text>
</comment>
<dbReference type="SUPFAM" id="SSF51338">
    <property type="entry name" value="Composite domain of metallo-dependent hydrolases"/>
    <property type="match status" value="1"/>
</dbReference>
<keyword evidence="2 7" id="KW-0479">Metal-binding</keyword>
<dbReference type="GO" id="GO:0050480">
    <property type="term" value="F:imidazolonepropionase activity"/>
    <property type="evidence" value="ECO:0007669"/>
    <property type="project" value="UniProtKB-UniRule"/>
</dbReference>
<sequence length="407" mass="44317">MLIKNIKGLVQVREDKPKWIAGADMAQLPVIENSFLLVKDGLIADYGSMDNLPDYSADNVIDASGKFVFPSFVDSHTHLVFAATREEEFVYKIKGMSYEEIAAKGGGILNSARKLQNTSEDELFERTLVRANEIISYGTGAVEIKSGYGLTTKDELKMLRVAKRIGEETPLTVKTTFLGAHAVPKETTKEKYLDSVINEMIPAVAEEKLADYIDAFCEKGFFSPEETEKVMEAGKKYGLKPKIHANQLSISGGVQVGVKTKAISVDHLEAMDQQAIDVLKGTDVMPTLLPGAAFYLGTTYPPARDMLNAGLPLALATDYNPGSAPCGKMQFMLSLACIRMKMTPEEAINAATINTAYAMEVGDTHGTITKGKPANLFITKEIPSYAFIPYSFGSDVVETVILNGKLV</sequence>
<dbReference type="Gene3D" id="2.30.40.10">
    <property type="entry name" value="Urease, subunit C, domain 1"/>
    <property type="match status" value="1"/>
</dbReference>
<dbReference type="AlphaFoldDB" id="A0A975A2Z4"/>
<dbReference type="FunFam" id="3.20.20.140:FF:000007">
    <property type="entry name" value="Imidazolonepropionase"/>
    <property type="match status" value="1"/>
</dbReference>
<comment type="subcellular location">
    <subcellularLocation>
        <location evidence="7">Cytoplasm</location>
    </subcellularLocation>
</comment>
<organism evidence="9 10">
    <name type="scientific">Fulvivirga lutea</name>
    <dbReference type="NCBI Taxonomy" id="2810512"/>
    <lineage>
        <taxon>Bacteria</taxon>
        <taxon>Pseudomonadati</taxon>
        <taxon>Bacteroidota</taxon>
        <taxon>Cytophagia</taxon>
        <taxon>Cytophagales</taxon>
        <taxon>Fulvivirgaceae</taxon>
        <taxon>Fulvivirga</taxon>
    </lineage>
</organism>
<keyword evidence="6 7" id="KW-0408">Iron</keyword>
<dbReference type="InterPro" id="IPR032466">
    <property type="entry name" value="Metal_Hydrolase"/>
</dbReference>
<name>A0A975A2Z4_9BACT</name>
<evidence type="ECO:0000256" key="4">
    <source>
        <dbReference type="ARBA" id="ARBA00022808"/>
    </source>
</evidence>
<feature type="domain" description="Amidohydrolase-related" evidence="8">
    <location>
        <begin position="67"/>
        <end position="407"/>
    </location>
</feature>
<dbReference type="GO" id="GO:0008270">
    <property type="term" value="F:zinc ion binding"/>
    <property type="evidence" value="ECO:0007669"/>
    <property type="project" value="UniProtKB-UniRule"/>
</dbReference>
<feature type="binding site" evidence="7">
    <location>
        <position position="76"/>
    </location>
    <ligand>
        <name>Fe(3+)</name>
        <dbReference type="ChEBI" id="CHEBI:29034"/>
    </ligand>
</feature>
<feature type="binding site" evidence="7">
    <location>
        <position position="78"/>
    </location>
    <ligand>
        <name>Fe(3+)</name>
        <dbReference type="ChEBI" id="CHEBI:29034"/>
    </ligand>
</feature>
<dbReference type="GO" id="GO:0005737">
    <property type="term" value="C:cytoplasm"/>
    <property type="evidence" value="ECO:0007669"/>
    <property type="project" value="UniProtKB-SubCell"/>
</dbReference>
<keyword evidence="3 7" id="KW-0378">Hydrolase</keyword>
<feature type="binding site" evidence="7">
    <location>
        <position position="320"/>
    </location>
    <ligand>
        <name>N-formimidoyl-L-glutamate</name>
        <dbReference type="ChEBI" id="CHEBI:58928"/>
    </ligand>
</feature>
<accession>A0A975A2Z4</accession>
<dbReference type="PANTHER" id="PTHR42752:SF1">
    <property type="entry name" value="IMIDAZOLONEPROPIONASE-RELATED"/>
    <property type="match status" value="1"/>
</dbReference>
<dbReference type="Pfam" id="PF01979">
    <property type="entry name" value="Amidohydro_1"/>
    <property type="match status" value="1"/>
</dbReference>
<comment type="pathway">
    <text evidence="7">Amino-acid degradation; L-histidine degradation into L-glutamate; N-formimidoyl-L-glutamate from L-histidine: step 3/3.</text>
</comment>
<dbReference type="InterPro" id="IPR006680">
    <property type="entry name" value="Amidohydro-rel"/>
</dbReference>
<proteinExistence type="inferred from homology"/>
<dbReference type="SUPFAM" id="SSF51556">
    <property type="entry name" value="Metallo-dependent hydrolases"/>
    <property type="match status" value="1"/>
</dbReference>
<dbReference type="InterPro" id="IPR011059">
    <property type="entry name" value="Metal-dep_hydrolase_composite"/>
</dbReference>
<feature type="binding site" evidence="7">
    <location>
        <position position="247"/>
    </location>
    <ligand>
        <name>4-imidazolone-5-propanoate</name>
        <dbReference type="ChEBI" id="CHEBI:77893"/>
    </ligand>
</feature>
<evidence type="ECO:0000313" key="10">
    <source>
        <dbReference type="Proteomes" id="UP000662783"/>
    </source>
</evidence>
<feature type="binding site" evidence="7">
    <location>
        <position position="76"/>
    </location>
    <ligand>
        <name>Zn(2+)</name>
        <dbReference type="ChEBI" id="CHEBI:29105"/>
    </ligand>
</feature>
<feature type="binding site" evidence="7">
    <location>
        <position position="322"/>
    </location>
    <ligand>
        <name>N-formimidoyl-L-glutamate</name>
        <dbReference type="ChEBI" id="CHEBI:58928"/>
    </ligand>
</feature>
<keyword evidence="4 7" id="KW-0369">Histidine metabolism</keyword>
<feature type="binding site" evidence="7">
    <location>
        <position position="148"/>
    </location>
    <ligand>
        <name>4-imidazolone-5-propanoate</name>
        <dbReference type="ChEBI" id="CHEBI:77893"/>
    </ligand>
</feature>
<keyword evidence="7" id="KW-0963">Cytoplasm</keyword>
<feature type="binding site" evidence="7">
    <location>
        <position position="318"/>
    </location>
    <ligand>
        <name>Fe(3+)</name>
        <dbReference type="ChEBI" id="CHEBI:29034"/>
    </ligand>
</feature>
<feature type="binding site" evidence="7">
    <location>
        <position position="85"/>
    </location>
    <ligand>
        <name>4-imidazolone-5-propanoate</name>
        <dbReference type="ChEBI" id="CHEBI:77893"/>
    </ligand>
</feature>
<dbReference type="EMBL" id="CP070608">
    <property type="protein sequence ID" value="QSE99371.1"/>
    <property type="molecule type" value="Genomic_DNA"/>
</dbReference>
<dbReference type="NCBIfam" id="TIGR01224">
    <property type="entry name" value="hutI"/>
    <property type="match status" value="1"/>
</dbReference>
<feature type="binding site" evidence="7">
    <location>
        <position position="318"/>
    </location>
    <ligand>
        <name>Zn(2+)</name>
        <dbReference type="ChEBI" id="CHEBI:29105"/>
    </ligand>
</feature>
<dbReference type="KEGG" id="fuv:JR347_10165"/>
<evidence type="ECO:0000256" key="3">
    <source>
        <dbReference type="ARBA" id="ARBA00022801"/>
    </source>
</evidence>
<evidence type="ECO:0000313" key="9">
    <source>
        <dbReference type="EMBL" id="QSE99371.1"/>
    </source>
</evidence>
<dbReference type="HAMAP" id="MF_00372">
    <property type="entry name" value="HutI"/>
    <property type="match status" value="1"/>
</dbReference>
<comment type="catalytic activity">
    <reaction evidence="7">
        <text>4-imidazolone-5-propanoate + H2O = N-formimidoyl-L-glutamate</text>
        <dbReference type="Rhea" id="RHEA:23660"/>
        <dbReference type="ChEBI" id="CHEBI:15377"/>
        <dbReference type="ChEBI" id="CHEBI:58928"/>
        <dbReference type="ChEBI" id="CHEBI:77893"/>
        <dbReference type="EC" id="3.5.2.7"/>
    </reaction>
</comment>
<evidence type="ECO:0000256" key="6">
    <source>
        <dbReference type="ARBA" id="ARBA00023004"/>
    </source>
</evidence>
<protein>
    <recommendedName>
        <fullName evidence="1 7">Imidazolonepropionase</fullName>
        <ecNumber evidence="1 7">3.5.2.7</ecNumber>
    </recommendedName>
    <alternativeName>
        <fullName evidence="7">Imidazolone-5-propionate hydrolase</fullName>
    </alternativeName>
</protein>
<reference evidence="9" key="1">
    <citation type="submission" date="2021-02" db="EMBL/GenBank/DDBJ databases">
        <title>Fulvivirga sp. S481 isolated from sea water.</title>
        <authorList>
            <person name="Bae S.S."/>
            <person name="Baek K."/>
        </authorList>
    </citation>
    <scope>NUCLEOTIDE SEQUENCE</scope>
    <source>
        <strain evidence="9">S481</strain>
    </source>
</reference>
<comment type="similarity">
    <text evidence="7">Belongs to the metallo-dependent hydrolases superfamily. HutI family.</text>
</comment>
<feature type="binding site" evidence="7">
    <location>
        <position position="244"/>
    </location>
    <ligand>
        <name>Zn(2+)</name>
        <dbReference type="ChEBI" id="CHEBI:29105"/>
    </ligand>
</feature>
<dbReference type="InterPro" id="IPR005920">
    <property type="entry name" value="HutI"/>
</dbReference>
<evidence type="ECO:0000256" key="1">
    <source>
        <dbReference type="ARBA" id="ARBA00012864"/>
    </source>
</evidence>
<feature type="binding site" evidence="7">
    <location>
        <position position="244"/>
    </location>
    <ligand>
        <name>Fe(3+)</name>
        <dbReference type="ChEBI" id="CHEBI:29034"/>
    </ligand>
</feature>
<evidence type="ECO:0000256" key="7">
    <source>
        <dbReference type="HAMAP-Rule" id="MF_00372"/>
    </source>
</evidence>
<feature type="binding site" evidence="7">
    <location>
        <position position="78"/>
    </location>
    <ligand>
        <name>Zn(2+)</name>
        <dbReference type="ChEBI" id="CHEBI:29105"/>
    </ligand>
</feature>
<dbReference type="Proteomes" id="UP000662783">
    <property type="component" value="Chromosome"/>
</dbReference>
<dbReference type="PANTHER" id="PTHR42752">
    <property type="entry name" value="IMIDAZOLONEPROPIONASE"/>
    <property type="match status" value="1"/>
</dbReference>
<dbReference type="GO" id="GO:0005506">
    <property type="term" value="F:iron ion binding"/>
    <property type="evidence" value="ECO:0007669"/>
    <property type="project" value="UniProtKB-UniRule"/>
</dbReference>
<feature type="binding site" evidence="7">
    <location>
        <position position="148"/>
    </location>
    <ligand>
        <name>N-formimidoyl-L-glutamate</name>
        <dbReference type="ChEBI" id="CHEBI:58928"/>
    </ligand>
</feature>